<evidence type="ECO:0000256" key="1">
    <source>
        <dbReference type="SAM" id="Phobius"/>
    </source>
</evidence>
<organism evidence="2 3">
    <name type="scientific">Chaetoceros tenuissimus</name>
    <dbReference type="NCBI Taxonomy" id="426638"/>
    <lineage>
        <taxon>Eukaryota</taxon>
        <taxon>Sar</taxon>
        <taxon>Stramenopiles</taxon>
        <taxon>Ochrophyta</taxon>
        <taxon>Bacillariophyta</taxon>
        <taxon>Coscinodiscophyceae</taxon>
        <taxon>Chaetocerotophycidae</taxon>
        <taxon>Chaetocerotales</taxon>
        <taxon>Chaetocerotaceae</taxon>
        <taxon>Chaetoceros</taxon>
    </lineage>
</organism>
<reference evidence="2 3" key="1">
    <citation type="journal article" date="2021" name="Sci. Rep.">
        <title>The genome of the diatom Chaetoceros tenuissimus carries an ancient integrated fragment of an extant virus.</title>
        <authorList>
            <person name="Hongo Y."/>
            <person name="Kimura K."/>
            <person name="Takaki Y."/>
            <person name="Yoshida Y."/>
            <person name="Baba S."/>
            <person name="Kobayashi G."/>
            <person name="Nagasaki K."/>
            <person name="Hano T."/>
            <person name="Tomaru Y."/>
        </authorList>
    </citation>
    <scope>NUCLEOTIDE SEQUENCE [LARGE SCALE GENOMIC DNA]</scope>
    <source>
        <strain evidence="2 3">NIES-3715</strain>
    </source>
</reference>
<evidence type="ECO:0000313" key="2">
    <source>
        <dbReference type="EMBL" id="GFH61494.1"/>
    </source>
</evidence>
<keyword evidence="1" id="KW-0812">Transmembrane</keyword>
<keyword evidence="1" id="KW-1133">Transmembrane helix</keyword>
<dbReference type="EMBL" id="BLLK01000074">
    <property type="protein sequence ID" value="GFH61494.1"/>
    <property type="molecule type" value="Genomic_DNA"/>
</dbReference>
<comment type="caution">
    <text evidence="2">The sequence shown here is derived from an EMBL/GenBank/DDBJ whole genome shotgun (WGS) entry which is preliminary data.</text>
</comment>
<proteinExistence type="predicted"/>
<sequence length="650" mass="74947">MSSPHRSTSGKPSSRQSFPKTGAAFSLLFSIYFLRLGSFFSTFNDNNYGTSLRKGEAVKRINVCNKIDSLLDISQWPNVVFYKDRQKQIQDEPSSEEDRKDDEQARATIAEYNRIRKSVLTKDLIENGIHEGHKYYAHSFVQRFLKRRGGTYPLSIAVTGNSFTIGSNCGENQKQPSAGPDGCAWPSKLRQRWNELVSTNFGNMTNTDIEWHMLQENAQTSNNVIHRLPTLVDEFRTKNRTLDIIILNNGITDSGFSDPWLEAIVRYLLEKFPRILIIHIIDGIPGFVGNKHRFQQDRLEQFLKTQDYYNITGIDFAKMSRLLRDSDEEKYKILRDRYPKSNLLWPQEEQYMMYVNGTLMKYEEPLPRPNGQPIFWANYTPRVEKTKAAYYPANHPPWTTHQYVADSILFTLIRLLKAGIGCDEFSRTGREVIVKKPSFPETPIAEKTELDRYFVCQHPNDTLDARVHTSVVDATDDTQLSTHEAPVVVTCGDWKWVTDERNRSGWQSERPGSLIRFRLKADKIPTISLTHMTSHASFGAFQVTFQPISGTNSTLQEMMTCKDIKKFDNQDLLPSAKLEGRREEFSLWETVVFSGKLDSNNDEVKRVMKKAVMEKIEGMKDIRYIDVYIINAGYHNTDRTRVKIQRISSC</sequence>
<dbReference type="PANTHER" id="PTHR34407">
    <property type="entry name" value="EXPRESSED PROTEIN"/>
    <property type="match status" value="1"/>
</dbReference>
<feature type="transmembrane region" description="Helical" evidence="1">
    <location>
        <begin position="21"/>
        <end position="43"/>
    </location>
</feature>
<accession>A0AAD3DBP0</accession>
<gene>
    <name evidence="2" type="ORF">CTEN210_17970</name>
</gene>
<name>A0AAD3DBP0_9STRA</name>
<dbReference type="PANTHER" id="PTHR34407:SF1">
    <property type="entry name" value="SGNH HYDROLASE-TYPE ESTERASE DOMAIN-CONTAINING PROTEIN"/>
    <property type="match status" value="1"/>
</dbReference>
<protein>
    <submittedName>
        <fullName evidence="2">Uncharacterized protein</fullName>
    </submittedName>
</protein>
<keyword evidence="3" id="KW-1185">Reference proteome</keyword>
<evidence type="ECO:0000313" key="3">
    <source>
        <dbReference type="Proteomes" id="UP001054902"/>
    </source>
</evidence>
<keyword evidence="1" id="KW-0472">Membrane</keyword>
<dbReference type="SUPFAM" id="SSF52266">
    <property type="entry name" value="SGNH hydrolase"/>
    <property type="match status" value="1"/>
</dbReference>
<dbReference type="Proteomes" id="UP001054902">
    <property type="component" value="Unassembled WGS sequence"/>
</dbReference>
<dbReference type="AlphaFoldDB" id="A0AAD3DBP0"/>